<dbReference type="EMBL" id="CDHK01000013">
    <property type="protein sequence ID" value="CEJ61916.1"/>
    <property type="molecule type" value="Genomic_DNA"/>
</dbReference>
<dbReference type="STRING" id="104259.A0A0F7U0X3"/>
<proteinExistence type="predicted"/>
<dbReference type="SUPFAM" id="SSF46689">
    <property type="entry name" value="Homeodomain-like"/>
    <property type="match status" value="2"/>
</dbReference>
<dbReference type="PROSITE" id="PS51253">
    <property type="entry name" value="HTH_CENPB"/>
    <property type="match status" value="1"/>
</dbReference>
<dbReference type="InterPro" id="IPR050863">
    <property type="entry name" value="CenT-Element_Derived"/>
</dbReference>
<name>A0A0F7U0X3_PENBI</name>
<dbReference type="Gene3D" id="1.10.10.60">
    <property type="entry name" value="Homeodomain-like"/>
    <property type="match status" value="2"/>
</dbReference>
<evidence type="ECO:0000259" key="3">
    <source>
        <dbReference type="PROSITE" id="PS51253"/>
    </source>
</evidence>
<dbReference type="InterPro" id="IPR041188">
    <property type="entry name" value="HTH_ABP1_N"/>
</dbReference>
<dbReference type="PANTHER" id="PTHR19303:SF73">
    <property type="entry name" value="PROTEIN PDC2"/>
    <property type="match status" value="1"/>
</dbReference>
<sequence>MQNSVSLSAKMPPLPKRSNKGISDAQKKALRAFASDTHPRPSQRACVEWFKSQFDRLIDRATVSKILSSKYDHLDTGLASFRTRPSMSQWPILDQALFEWQQRHQDAGFPITGPLLRMKAIEYWKKIPEYQHLPLPLFSDGWLTRFKRRHHLRYYTFHGEAASVPTSIHEDIKALRTICGHYQKEDIYNMDETGLYWRRMPNGGLSTQSQAGRTQDKARITIAVATNATGSDRMPLWLIGTAKTPRALRKINTRAIRCVWRWNKKAWMRGDIMGEWLRAFYKHIGKQRRVLLLLDNFSAHLSALDYAPPPSNIKVLFFPANATSVYQPLDQGIIRNLKHHYRKKWIT</sequence>
<dbReference type="GO" id="GO:0003677">
    <property type="term" value="F:DNA binding"/>
    <property type="evidence" value="ECO:0007669"/>
    <property type="project" value="UniProtKB-KW"/>
</dbReference>
<keyword evidence="5" id="KW-1185">Reference proteome</keyword>
<dbReference type="Proteomes" id="UP000042958">
    <property type="component" value="Unassembled WGS sequence"/>
</dbReference>
<dbReference type="Pfam" id="PF03184">
    <property type="entry name" value="DDE_1"/>
    <property type="match status" value="1"/>
</dbReference>
<dbReference type="Pfam" id="PF18107">
    <property type="entry name" value="HTH_ABP1_N"/>
    <property type="match status" value="1"/>
</dbReference>
<evidence type="ECO:0000313" key="4">
    <source>
        <dbReference type="EMBL" id="CEJ61916.1"/>
    </source>
</evidence>
<dbReference type="PANTHER" id="PTHR19303">
    <property type="entry name" value="TRANSPOSON"/>
    <property type="match status" value="1"/>
</dbReference>
<dbReference type="AlphaFoldDB" id="A0A0F7U0X3"/>
<feature type="region of interest" description="Disordered" evidence="2">
    <location>
        <begin position="1"/>
        <end position="22"/>
    </location>
</feature>
<reference evidence="5" key="1">
    <citation type="journal article" date="2015" name="Genome Announc.">
        <title>Draft genome sequence of the fungus Penicillium brasilianum MG11.</title>
        <authorList>
            <person name="Horn F."/>
            <person name="Linde J."/>
            <person name="Mattern D.J."/>
            <person name="Walther G."/>
            <person name="Guthke R."/>
            <person name="Brakhage A.A."/>
            <person name="Valiante V."/>
        </authorList>
    </citation>
    <scope>NUCLEOTIDE SEQUENCE [LARGE SCALE GENOMIC DNA]</scope>
    <source>
        <strain evidence="5">MG11</strain>
    </source>
</reference>
<dbReference type="OrthoDB" id="4353978at2759"/>
<dbReference type="InterPro" id="IPR006600">
    <property type="entry name" value="HTH_CenpB_DNA-bd_dom"/>
</dbReference>
<protein>
    <recommendedName>
        <fullName evidence="3">HTH CENPB-type domain-containing protein</fullName>
    </recommendedName>
</protein>
<dbReference type="InterPro" id="IPR009057">
    <property type="entry name" value="Homeodomain-like_sf"/>
</dbReference>
<evidence type="ECO:0000256" key="1">
    <source>
        <dbReference type="ARBA" id="ARBA00023125"/>
    </source>
</evidence>
<accession>A0A0F7U0X3</accession>
<dbReference type="Pfam" id="PF03221">
    <property type="entry name" value="HTH_Tnp_Tc5"/>
    <property type="match status" value="1"/>
</dbReference>
<dbReference type="SMART" id="SM00674">
    <property type="entry name" value="CENPB"/>
    <property type="match status" value="1"/>
</dbReference>
<dbReference type="InterPro" id="IPR004875">
    <property type="entry name" value="DDE_SF_endonuclease_dom"/>
</dbReference>
<feature type="domain" description="HTH CENPB-type" evidence="3">
    <location>
        <begin position="81"/>
        <end position="156"/>
    </location>
</feature>
<evidence type="ECO:0000256" key="2">
    <source>
        <dbReference type="SAM" id="MobiDB-lite"/>
    </source>
</evidence>
<keyword evidence="1" id="KW-0238">DNA-binding</keyword>
<gene>
    <name evidence="4" type="ORF">PMG11_10432</name>
</gene>
<dbReference type="GO" id="GO:0005634">
    <property type="term" value="C:nucleus"/>
    <property type="evidence" value="ECO:0007669"/>
    <property type="project" value="TreeGrafter"/>
</dbReference>
<organism evidence="4 5">
    <name type="scientific">Penicillium brasilianum</name>
    <dbReference type="NCBI Taxonomy" id="104259"/>
    <lineage>
        <taxon>Eukaryota</taxon>
        <taxon>Fungi</taxon>
        <taxon>Dikarya</taxon>
        <taxon>Ascomycota</taxon>
        <taxon>Pezizomycotina</taxon>
        <taxon>Eurotiomycetes</taxon>
        <taxon>Eurotiomycetidae</taxon>
        <taxon>Eurotiales</taxon>
        <taxon>Aspergillaceae</taxon>
        <taxon>Penicillium</taxon>
    </lineage>
</organism>
<evidence type="ECO:0000313" key="5">
    <source>
        <dbReference type="Proteomes" id="UP000042958"/>
    </source>
</evidence>